<evidence type="ECO:0000313" key="2">
    <source>
        <dbReference type="Proteomes" id="UP001234297"/>
    </source>
</evidence>
<comment type="caution">
    <text evidence="1">The sequence shown here is derived from an EMBL/GenBank/DDBJ whole genome shotgun (WGS) entry which is preliminary data.</text>
</comment>
<gene>
    <name evidence="1" type="ORF">MRB53_026685</name>
</gene>
<name>A0ACC2LIV1_PERAE</name>
<reference evidence="1 2" key="1">
    <citation type="journal article" date="2022" name="Hortic Res">
        <title>A haplotype resolved chromosomal level avocado genome allows analysis of novel avocado genes.</title>
        <authorList>
            <person name="Nath O."/>
            <person name="Fletcher S.J."/>
            <person name="Hayward A."/>
            <person name="Shaw L.M."/>
            <person name="Masouleh A.K."/>
            <person name="Furtado A."/>
            <person name="Henry R.J."/>
            <person name="Mitter N."/>
        </authorList>
    </citation>
    <scope>NUCLEOTIDE SEQUENCE [LARGE SCALE GENOMIC DNA]</scope>
    <source>
        <strain evidence="2">cv. Hass</strain>
    </source>
</reference>
<sequence>MPGGSNGWSQLHKGFRKGKSPPKVSIAPRSCSCPLNRRTKKLRKDDRIISPLSSDRPRRLCPSSNPLHLLFPSICSTAVIFLATLDLVKWT</sequence>
<protein>
    <submittedName>
        <fullName evidence="1">Uncharacterized protein</fullName>
    </submittedName>
</protein>
<evidence type="ECO:0000313" key="1">
    <source>
        <dbReference type="EMBL" id="KAJ8633349.1"/>
    </source>
</evidence>
<dbReference type="EMBL" id="CM056816">
    <property type="protein sequence ID" value="KAJ8633349.1"/>
    <property type="molecule type" value="Genomic_DNA"/>
</dbReference>
<keyword evidence="2" id="KW-1185">Reference proteome</keyword>
<dbReference type="Proteomes" id="UP001234297">
    <property type="component" value="Chromosome 8"/>
</dbReference>
<accession>A0ACC2LIV1</accession>
<organism evidence="1 2">
    <name type="scientific">Persea americana</name>
    <name type="common">Avocado</name>
    <dbReference type="NCBI Taxonomy" id="3435"/>
    <lineage>
        <taxon>Eukaryota</taxon>
        <taxon>Viridiplantae</taxon>
        <taxon>Streptophyta</taxon>
        <taxon>Embryophyta</taxon>
        <taxon>Tracheophyta</taxon>
        <taxon>Spermatophyta</taxon>
        <taxon>Magnoliopsida</taxon>
        <taxon>Magnoliidae</taxon>
        <taxon>Laurales</taxon>
        <taxon>Lauraceae</taxon>
        <taxon>Persea</taxon>
    </lineage>
</organism>
<proteinExistence type="predicted"/>